<feature type="compositionally biased region" description="Polar residues" evidence="1">
    <location>
        <begin position="1"/>
        <end position="12"/>
    </location>
</feature>
<dbReference type="SMART" id="SM01300">
    <property type="entry name" value="PEHE"/>
    <property type="match status" value="1"/>
</dbReference>
<proteinExistence type="predicted"/>
<dbReference type="EMBL" id="JARJCN010000002">
    <property type="protein sequence ID" value="KAJ7103220.1"/>
    <property type="molecule type" value="Genomic_DNA"/>
</dbReference>
<feature type="domain" description="PEHE" evidence="2">
    <location>
        <begin position="106"/>
        <end position="228"/>
    </location>
</feature>
<feature type="region of interest" description="Disordered" evidence="1">
    <location>
        <begin position="612"/>
        <end position="686"/>
    </location>
</feature>
<feature type="compositionally biased region" description="Basic and acidic residues" evidence="1">
    <location>
        <begin position="263"/>
        <end position="273"/>
    </location>
</feature>
<evidence type="ECO:0000259" key="2">
    <source>
        <dbReference type="SMART" id="SM01300"/>
    </source>
</evidence>
<feature type="compositionally biased region" description="Basic residues" evidence="1">
    <location>
        <begin position="565"/>
        <end position="575"/>
    </location>
</feature>
<dbReference type="AlphaFoldDB" id="A0AAD6XU50"/>
<feature type="compositionally biased region" description="Acidic residues" evidence="1">
    <location>
        <begin position="650"/>
        <end position="659"/>
    </location>
</feature>
<organism evidence="3 4">
    <name type="scientific">Mycena belliarum</name>
    <dbReference type="NCBI Taxonomy" id="1033014"/>
    <lineage>
        <taxon>Eukaryota</taxon>
        <taxon>Fungi</taxon>
        <taxon>Dikarya</taxon>
        <taxon>Basidiomycota</taxon>
        <taxon>Agaricomycotina</taxon>
        <taxon>Agaricomycetes</taxon>
        <taxon>Agaricomycetidae</taxon>
        <taxon>Agaricales</taxon>
        <taxon>Marasmiineae</taxon>
        <taxon>Mycenaceae</taxon>
        <taxon>Mycena</taxon>
    </lineage>
</organism>
<dbReference type="InterPro" id="IPR029332">
    <property type="entry name" value="PEHE_dom"/>
</dbReference>
<evidence type="ECO:0000313" key="3">
    <source>
        <dbReference type="EMBL" id="KAJ7103220.1"/>
    </source>
</evidence>
<reference evidence="3" key="1">
    <citation type="submission" date="2023-03" db="EMBL/GenBank/DDBJ databases">
        <title>Massive genome expansion in bonnet fungi (Mycena s.s.) driven by repeated elements and novel gene families across ecological guilds.</title>
        <authorList>
            <consortium name="Lawrence Berkeley National Laboratory"/>
            <person name="Harder C.B."/>
            <person name="Miyauchi S."/>
            <person name="Viragh M."/>
            <person name="Kuo A."/>
            <person name="Thoen E."/>
            <person name="Andreopoulos B."/>
            <person name="Lu D."/>
            <person name="Skrede I."/>
            <person name="Drula E."/>
            <person name="Henrissat B."/>
            <person name="Morin E."/>
            <person name="Kohler A."/>
            <person name="Barry K."/>
            <person name="LaButti K."/>
            <person name="Morin E."/>
            <person name="Salamov A."/>
            <person name="Lipzen A."/>
            <person name="Mereny Z."/>
            <person name="Hegedus B."/>
            <person name="Baldrian P."/>
            <person name="Stursova M."/>
            <person name="Weitz H."/>
            <person name="Taylor A."/>
            <person name="Grigoriev I.V."/>
            <person name="Nagy L.G."/>
            <person name="Martin F."/>
            <person name="Kauserud H."/>
        </authorList>
    </citation>
    <scope>NUCLEOTIDE SEQUENCE</scope>
    <source>
        <strain evidence="3">CBHHK173m</strain>
    </source>
</reference>
<dbReference type="Pfam" id="PF15460">
    <property type="entry name" value="SAS4"/>
    <property type="match status" value="1"/>
</dbReference>
<feature type="region of interest" description="Disordered" evidence="1">
    <location>
        <begin position="351"/>
        <end position="577"/>
    </location>
</feature>
<feature type="compositionally biased region" description="Pro residues" evidence="1">
    <location>
        <begin position="461"/>
        <end position="477"/>
    </location>
</feature>
<dbReference type="InterPro" id="IPR029184">
    <property type="entry name" value="Sas4_dom"/>
</dbReference>
<accession>A0AAD6XU50</accession>
<protein>
    <recommendedName>
        <fullName evidence="2">PEHE domain-containing protein</fullName>
    </recommendedName>
</protein>
<name>A0AAD6XU50_9AGAR</name>
<gene>
    <name evidence="3" type="ORF">B0H15DRAFT_811479</name>
</gene>
<dbReference type="Proteomes" id="UP001222325">
    <property type="component" value="Unassembled WGS sequence"/>
</dbReference>
<keyword evidence="4" id="KW-1185">Reference proteome</keyword>
<dbReference type="GO" id="GO:0000123">
    <property type="term" value="C:histone acetyltransferase complex"/>
    <property type="evidence" value="ECO:0007669"/>
    <property type="project" value="UniProtKB-ARBA"/>
</dbReference>
<feature type="compositionally biased region" description="Acidic residues" evidence="1">
    <location>
        <begin position="674"/>
        <end position="686"/>
    </location>
</feature>
<feature type="region of interest" description="Disordered" evidence="1">
    <location>
        <begin position="243"/>
        <end position="284"/>
    </location>
</feature>
<evidence type="ECO:0000313" key="4">
    <source>
        <dbReference type="Proteomes" id="UP001222325"/>
    </source>
</evidence>
<feature type="compositionally biased region" description="Polar residues" evidence="1">
    <location>
        <begin position="496"/>
        <end position="512"/>
    </location>
</feature>
<sequence>MDNDATLLNHSLPTRPKRVLPSRSRRGGDGVGTHEIDVMILKNAQLYKTDDSLIPADTMFVLKTNDTLEQVAKEFAPASSSINFLAHEKYFERPDVLKAYREQTIIETPEYSNVADVPSAGGRLRVRPPTEDNHLDADAVYEKRHRKYETFEKRQRLREKEKLKHEQYKLKERIEQLRGMDNSAFLAAPASSFSPRPGVPEVVEDDLGLNGNPAYLEGERRRKEMLMNAQSLEERYRVLLPPERQKKPAQSNAAFSIETESELSTKEYARFPDDGESEVDEDYMIPIPKKDTTKLKLKLPARPALVIPTITTSKAPSKKRQRSIPPPPRSPAAARRRVVGLDTSPLVIEYQIPPADESGPSSLHLLPNSRSVPDPALPQSSTDAVSSLRFMQYEPDGDTHQRPSKPPGRGKRKRAKTEERGLPSATSNYTTPPQAESYIVVDDEPPKRSSSPAHNGSPTYSFPPPPPPSGAPYPPSPETSVPPDDASPPSGLISRVGSTTPELPEYHTTSFGPPTPAADGMFDSNSSVPPPERIRVDRKPSVPPIESISAPVNRRGRSRGVISKPPRKSQGRRRPPCNIMTVADRTSINPRQLERSRHLMAFGARLPPILASSDSYDFELPPEVHDKGVFNDQTENPDISREVEGSQAPDDTDDLEQQDMEGSIPDPHEHLEAVDDDDSDQDLDGT</sequence>
<feature type="region of interest" description="Disordered" evidence="1">
    <location>
        <begin position="1"/>
        <end position="32"/>
    </location>
</feature>
<feature type="compositionally biased region" description="Basic residues" evidence="1">
    <location>
        <begin position="15"/>
        <end position="25"/>
    </location>
</feature>
<evidence type="ECO:0000256" key="1">
    <source>
        <dbReference type="SAM" id="MobiDB-lite"/>
    </source>
</evidence>
<comment type="caution">
    <text evidence="3">The sequence shown here is derived from an EMBL/GenBank/DDBJ whole genome shotgun (WGS) entry which is preliminary data.</text>
</comment>
<feature type="compositionally biased region" description="Polar residues" evidence="1">
    <location>
        <begin position="424"/>
        <end position="434"/>
    </location>
</feature>
<feature type="region of interest" description="Disordered" evidence="1">
    <location>
        <begin position="308"/>
        <end position="338"/>
    </location>
</feature>
<feature type="compositionally biased region" description="Acidic residues" evidence="1">
    <location>
        <begin position="274"/>
        <end position="283"/>
    </location>
</feature>